<evidence type="ECO:0000256" key="5">
    <source>
        <dbReference type="ARBA" id="ARBA00022859"/>
    </source>
</evidence>
<feature type="domain" description="Helicase C-terminal" evidence="10">
    <location>
        <begin position="555"/>
        <end position="731"/>
    </location>
</feature>
<dbReference type="GO" id="GO:0045087">
    <property type="term" value="P:innate immune response"/>
    <property type="evidence" value="ECO:0007669"/>
    <property type="project" value="UniProtKB-KW"/>
</dbReference>
<evidence type="ECO:0000313" key="12">
    <source>
        <dbReference type="EMBL" id="CAF3059625.1"/>
    </source>
</evidence>
<evidence type="ECO:0000259" key="8">
    <source>
        <dbReference type="PROSITE" id="PS50168"/>
    </source>
</evidence>
<dbReference type="GO" id="GO:0003676">
    <property type="term" value="F:nucleic acid binding"/>
    <property type="evidence" value="ECO:0007669"/>
    <property type="project" value="InterPro"/>
</dbReference>
<dbReference type="InterPro" id="IPR011545">
    <property type="entry name" value="DEAD/DEAH_box_helicase_dom"/>
</dbReference>
<reference evidence="12" key="1">
    <citation type="submission" date="2021-02" db="EMBL/GenBank/DDBJ databases">
        <authorList>
            <person name="Nowell W R."/>
        </authorList>
    </citation>
    <scope>NUCLEOTIDE SEQUENCE</scope>
</reference>
<dbReference type="PROSITE" id="PS50168">
    <property type="entry name" value="DED"/>
    <property type="match status" value="1"/>
</dbReference>
<dbReference type="InterPro" id="IPR038557">
    <property type="entry name" value="RLR_C_sf"/>
</dbReference>
<dbReference type="Gene3D" id="1.20.1320.30">
    <property type="match status" value="1"/>
</dbReference>
<dbReference type="Proteomes" id="UP000663825">
    <property type="component" value="Unassembled WGS sequence"/>
</dbReference>
<dbReference type="EMBL" id="CAJOBP010000230">
    <property type="protein sequence ID" value="CAF4145500.1"/>
    <property type="molecule type" value="Genomic_DNA"/>
</dbReference>
<dbReference type="GO" id="GO:0005737">
    <property type="term" value="C:cytoplasm"/>
    <property type="evidence" value="ECO:0007669"/>
    <property type="project" value="TreeGrafter"/>
</dbReference>
<dbReference type="GO" id="GO:0005524">
    <property type="term" value="F:ATP binding"/>
    <property type="evidence" value="ECO:0007669"/>
    <property type="project" value="UniProtKB-KW"/>
</dbReference>
<evidence type="ECO:0000259" key="10">
    <source>
        <dbReference type="PROSITE" id="PS51194"/>
    </source>
</evidence>
<keyword evidence="4" id="KW-0067">ATP-binding</keyword>
<dbReference type="Gene3D" id="2.170.150.30">
    <property type="entry name" value="RIG-I-like receptor, C-terminal regulatory domain"/>
    <property type="match status" value="1"/>
</dbReference>
<dbReference type="SUPFAM" id="SSF52540">
    <property type="entry name" value="P-loop containing nucleoside triphosphate hydrolases"/>
    <property type="match status" value="1"/>
</dbReference>
<dbReference type="PANTHER" id="PTHR14074">
    <property type="entry name" value="HELICASE WITH DEATH DOMAIN-RELATED"/>
    <property type="match status" value="1"/>
</dbReference>
<dbReference type="Gene3D" id="3.40.50.300">
    <property type="entry name" value="P-loop containing nucleotide triphosphate hydrolases"/>
    <property type="match status" value="2"/>
</dbReference>
<dbReference type="InterPro" id="IPR001650">
    <property type="entry name" value="Helicase_C-like"/>
</dbReference>
<feature type="domain" description="DED" evidence="8">
    <location>
        <begin position="6"/>
        <end position="82"/>
    </location>
</feature>
<dbReference type="PROSITE" id="PS51194">
    <property type="entry name" value="HELICASE_CTER"/>
    <property type="match status" value="1"/>
</dbReference>
<evidence type="ECO:0000256" key="1">
    <source>
        <dbReference type="ARBA" id="ARBA00006866"/>
    </source>
</evidence>
<accession>A0A817LW20</accession>
<name>A0A817LW20_9BILA</name>
<dbReference type="SUPFAM" id="SSF47986">
    <property type="entry name" value="DEATH domain"/>
    <property type="match status" value="1"/>
</dbReference>
<dbReference type="InterPro" id="IPR027417">
    <property type="entry name" value="P-loop_NTPase"/>
</dbReference>
<dbReference type="InterPro" id="IPR001875">
    <property type="entry name" value="DED_dom"/>
</dbReference>
<dbReference type="AlphaFoldDB" id="A0A817LW20"/>
<comment type="similarity">
    <text evidence="1">Belongs to the helicase family. RLR subfamily.</text>
</comment>
<sequence>MPSDVEFRRLLIDLDDEMSNDERKRFIFLLGNDIPKRKRDEPLVDIFTILIDRGRISESNCNYLVELLERTKLTALAYKVASYSTKHTPSTSISTVLESSQPTDNTNVSSTGTIDNVPKDTPTLAELVNDINSEDSMILSESEQNTPTDIKPMTVQPDLASMFLYLENIDLKVFENDTWSDDFLKKINVNIHPYEYQRELVQSAIQAGNTIICLRTGGGKTLVAALLLKYYSIKKMALSKTEETKFLGFFIVPRRAMLKQIFEKLKTIGNLRILACDEHYDITKYLKSYDVIICTPQKLLDCLKAKTIFMSDIDLLCYDECHDTVVRNQYIGIMQYIMCRDVDHIPSVNSLPIIIGLTAVVGLHRSSPLHITNHLTVLCATFNCFTITSVLKEDNEAELEQYVCRTSEDEIICITKQKKFDMLRLSIEKELRNLILQLFLSKDTNPLRIFPEKDIDMNGYEQNLEMLKQSEQKKQQFPSVILINYILAIYRHLRSLADLTPDLVLSDLKDYFEMIYKSREHPIAVDTLIYNKCQSLLKTKLTQLEESEQILLNPKLDKLVELLKKHTEKPNSRALILVERTFYAQKICEFLGNHIELKCTIKPCWLVSQNGPDSKKSNKKEDSVLIDFRNGVYNVMISTDVVRASLDIPECSLVLRYDFVPDSIGTVQARVRARRTNCVYYLITTKDSQNYIKELDSRQCEQDLKEVLEIWKQIPSHEFKERVVEKQTSLIKEWSESLTKALATERIVSENTELIGDVLCRACGYHLGKLSRLRQYEQSYFISDHDFYNRIEEKLLPEPKEYVATLVTGKALCGSKNCRAKLGCIQMLKHHSSISPIYPLKCESIKIKLFEKENGNETMILKKQWKQMLFKIPPLEISCSENDEDIYYDAYDVVQTDV</sequence>
<comment type="catalytic activity">
    <reaction evidence="6">
        <text>ATP + H2O = ADP + phosphate + H(+)</text>
        <dbReference type="Rhea" id="RHEA:13065"/>
        <dbReference type="ChEBI" id="CHEBI:15377"/>
        <dbReference type="ChEBI" id="CHEBI:15378"/>
        <dbReference type="ChEBI" id="CHEBI:30616"/>
        <dbReference type="ChEBI" id="CHEBI:43474"/>
        <dbReference type="ChEBI" id="CHEBI:456216"/>
        <dbReference type="EC" id="3.6.4.13"/>
    </reaction>
    <physiologicalReaction direction="left-to-right" evidence="6">
        <dbReference type="Rhea" id="RHEA:13066"/>
    </physiologicalReaction>
</comment>
<dbReference type="InterPro" id="IPR011029">
    <property type="entry name" value="DEATH-like_dom_sf"/>
</dbReference>
<gene>
    <name evidence="12" type="ORF">TIS948_LOCUS4482</name>
    <name evidence="13" type="ORF">UJA718_LOCUS3154</name>
</gene>
<dbReference type="Pfam" id="PF00271">
    <property type="entry name" value="Helicase_C"/>
    <property type="match status" value="1"/>
</dbReference>
<evidence type="ECO:0000256" key="6">
    <source>
        <dbReference type="ARBA" id="ARBA00049390"/>
    </source>
</evidence>
<dbReference type="SMART" id="SM00487">
    <property type="entry name" value="DEXDc"/>
    <property type="match status" value="1"/>
</dbReference>
<dbReference type="Gene3D" id="1.10.533.10">
    <property type="entry name" value="Death Domain, Fas"/>
    <property type="match status" value="1"/>
</dbReference>
<dbReference type="PROSITE" id="PS51789">
    <property type="entry name" value="RLR_CTR"/>
    <property type="match status" value="1"/>
</dbReference>
<dbReference type="InterPro" id="IPR051363">
    <property type="entry name" value="RLR_Helicase"/>
</dbReference>
<protein>
    <recommendedName>
        <fullName evidence="16">RNA helicase</fullName>
    </recommendedName>
</protein>
<dbReference type="InterPro" id="IPR014001">
    <property type="entry name" value="Helicase_ATP-bd"/>
</dbReference>
<dbReference type="Proteomes" id="UP000663873">
    <property type="component" value="Unassembled WGS sequence"/>
</dbReference>
<organism evidence="12 14">
    <name type="scientific">Rotaria socialis</name>
    <dbReference type="NCBI Taxonomy" id="392032"/>
    <lineage>
        <taxon>Eukaryota</taxon>
        <taxon>Metazoa</taxon>
        <taxon>Spiralia</taxon>
        <taxon>Gnathifera</taxon>
        <taxon>Rotifera</taxon>
        <taxon>Eurotatoria</taxon>
        <taxon>Bdelloidea</taxon>
        <taxon>Philodinida</taxon>
        <taxon>Philodinidae</taxon>
        <taxon>Rotaria</taxon>
    </lineage>
</organism>
<comment type="caution">
    <text evidence="12">The sequence shown here is derived from an EMBL/GenBank/DDBJ whole genome shotgun (WGS) entry which is preliminary data.</text>
</comment>
<evidence type="ECO:0000256" key="4">
    <source>
        <dbReference type="ARBA" id="ARBA00022840"/>
    </source>
</evidence>
<evidence type="ECO:0000313" key="13">
    <source>
        <dbReference type="EMBL" id="CAF4145500.1"/>
    </source>
</evidence>
<dbReference type="GO" id="GO:0042981">
    <property type="term" value="P:regulation of apoptotic process"/>
    <property type="evidence" value="ECO:0007669"/>
    <property type="project" value="InterPro"/>
</dbReference>
<feature type="domain" description="Helicase ATP-binding" evidence="9">
    <location>
        <begin position="201"/>
        <end position="359"/>
    </location>
</feature>
<evidence type="ECO:0000259" key="9">
    <source>
        <dbReference type="PROSITE" id="PS51192"/>
    </source>
</evidence>
<dbReference type="SMART" id="SM00031">
    <property type="entry name" value="DED"/>
    <property type="match status" value="1"/>
</dbReference>
<feature type="compositionally biased region" description="Polar residues" evidence="7">
    <location>
        <begin position="96"/>
        <end position="114"/>
    </location>
</feature>
<feature type="region of interest" description="Disordered" evidence="7">
    <location>
        <begin position="96"/>
        <end position="116"/>
    </location>
</feature>
<dbReference type="Pfam" id="PF01335">
    <property type="entry name" value="DED"/>
    <property type="match status" value="1"/>
</dbReference>
<dbReference type="Pfam" id="PF00270">
    <property type="entry name" value="DEAD"/>
    <property type="match status" value="1"/>
</dbReference>
<dbReference type="PROSITE" id="PS51192">
    <property type="entry name" value="HELICASE_ATP_BIND_1"/>
    <property type="match status" value="1"/>
</dbReference>
<keyword evidence="15" id="KW-1185">Reference proteome</keyword>
<evidence type="ECO:0000313" key="14">
    <source>
        <dbReference type="Proteomes" id="UP000663825"/>
    </source>
</evidence>
<dbReference type="SMART" id="SM00490">
    <property type="entry name" value="HELICc"/>
    <property type="match status" value="1"/>
</dbReference>
<feature type="domain" description="RLR CTR" evidence="11">
    <location>
        <begin position="744"/>
        <end position="882"/>
    </location>
</feature>
<dbReference type="PANTHER" id="PTHR14074:SF16">
    <property type="entry name" value="ANTIVIRAL INNATE IMMUNE RESPONSE RECEPTOR RIG-I"/>
    <property type="match status" value="1"/>
</dbReference>
<keyword evidence="5" id="KW-0391">Immunity</keyword>
<evidence type="ECO:0008006" key="16">
    <source>
        <dbReference type="Google" id="ProtNLM"/>
    </source>
</evidence>
<dbReference type="GO" id="GO:0003724">
    <property type="term" value="F:RNA helicase activity"/>
    <property type="evidence" value="ECO:0007669"/>
    <property type="project" value="UniProtKB-EC"/>
</dbReference>
<dbReference type="EMBL" id="CAJNXB010000493">
    <property type="protein sequence ID" value="CAF3059625.1"/>
    <property type="molecule type" value="Genomic_DNA"/>
</dbReference>
<keyword evidence="3" id="KW-0547">Nucleotide-binding</keyword>
<evidence type="ECO:0000256" key="3">
    <source>
        <dbReference type="ARBA" id="ARBA00022741"/>
    </source>
</evidence>
<evidence type="ECO:0000313" key="15">
    <source>
        <dbReference type="Proteomes" id="UP000663873"/>
    </source>
</evidence>
<proteinExistence type="inferred from homology"/>
<keyword evidence="2" id="KW-0399">Innate immunity</keyword>
<evidence type="ECO:0000256" key="7">
    <source>
        <dbReference type="SAM" id="MobiDB-lite"/>
    </source>
</evidence>
<evidence type="ECO:0000259" key="11">
    <source>
        <dbReference type="PROSITE" id="PS51789"/>
    </source>
</evidence>
<evidence type="ECO:0000256" key="2">
    <source>
        <dbReference type="ARBA" id="ARBA00022588"/>
    </source>
</evidence>
<dbReference type="CDD" id="cd00045">
    <property type="entry name" value="DED"/>
    <property type="match status" value="1"/>
</dbReference>
<dbReference type="OrthoDB" id="416741at2759"/>
<dbReference type="InterPro" id="IPR021673">
    <property type="entry name" value="RLR_CTR"/>
</dbReference>